<comment type="caution">
    <text evidence="6">The sequence shown here is derived from an EMBL/GenBank/DDBJ whole genome shotgun (WGS) entry which is preliminary data.</text>
</comment>
<reference evidence="6 7" key="1">
    <citation type="submission" date="2019-06" db="EMBL/GenBank/DDBJ databases">
        <title>Genome Sequence of the Brown Rot Fungal Pathogen Monilinia fructicola.</title>
        <authorList>
            <person name="De Miccolis Angelini R.M."/>
            <person name="Landi L."/>
            <person name="Abate D."/>
            <person name="Pollastro S."/>
            <person name="Romanazzi G."/>
            <person name="Faretra F."/>
        </authorList>
    </citation>
    <scope>NUCLEOTIDE SEQUENCE [LARGE SCALE GENOMIC DNA]</scope>
    <source>
        <strain evidence="6 7">Mfrc123</strain>
    </source>
</reference>
<evidence type="ECO:0000313" key="7">
    <source>
        <dbReference type="Proteomes" id="UP000322873"/>
    </source>
</evidence>
<keyword evidence="4" id="KW-0443">Lipid metabolism</keyword>
<accession>A0A5M9JZY3</accession>
<dbReference type="PANTHER" id="PTHR10272:SF0">
    <property type="entry name" value="PLATELET-ACTIVATING FACTOR ACETYLHYDROLASE"/>
    <property type="match status" value="1"/>
</dbReference>
<dbReference type="Proteomes" id="UP000322873">
    <property type="component" value="Unassembled WGS sequence"/>
</dbReference>
<keyword evidence="3" id="KW-0442">Lipid degradation</keyword>
<feature type="region of interest" description="Disordered" evidence="5">
    <location>
        <begin position="124"/>
        <end position="148"/>
    </location>
</feature>
<protein>
    <recommendedName>
        <fullName evidence="1">1-alkyl-2-acetylglycerophosphocholine esterase</fullName>
        <ecNumber evidence="1">3.1.1.47</ecNumber>
    </recommendedName>
</protein>
<evidence type="ECO:0000256" key="5">
    <source>
        <dbReference type="SAM" id="MobiDB-lite"/>
    </source>
</evidence>
<feature type="region of interest" description="Disordered" evidence="5">
    <location>
        <begin position="1"/>
        <end position="31"/>
    </location>
</feature>
<evidence type="ECO:0000256" key="2">
    <source>
        <dbReference type="ARBA" id="ARBA00022801"/>
    </source>
</evidence>
<proteinExistence type="predicted"/>
<dbReference type="AlphaFoldDB" id="A0A5M9JZY3"/>
<keyword evidence="7" id="KW-1185">Reference proteome</keyword>
<dbReference type="GO" id="GO:0016042">
    <property type="term" value="P:lipid catabolic process"/>
    <property type="evidence" value="ECO:0007669"/>
    <property type="project" value="UniProtKB-KW"/>
</dbReference>
<name>A0A5M9JZY3_MONFR</name>
<dbReference type="GO" id="GO:0003847">
    <property type="term" value="F:1-alkyl-2-acetylglycerophosphocholine esterase activity"/>
    <property type="evidence" value="ECO:0007669"/>
    <property type="project" value="UniProtKB-EC"/>
</dbReference>
<evidence type="ECO:0000313" key="6">
    <source>
        <dbReference type="EMBL" id="KAA8575104.1"/>
    </source>
</evidence>
<gene>
    <name evidence="6" type="ORF">EYC84_004317</name>
</gene>
<dbReference type="SUPFAM" id="SSF53474">
    <property type="entry name" value="alpha/beta-Hydrolases"/>
    <property type="match status" value="1"/>
</dbReference>
<dbReference type="EMBL" id="VICG01000002">
    <property type="protein sequence ID" value="KAA8575104.1"/>
    <property type="molecule type" value="Genomic_DNA"/>
</dbReference>
<dbReference type="EC" id="3.1.1.47" evidence="1"/>
<dbReference type="PANTHER" id="PTHR10272">
    <property type="entry name" value="PLATELET-ACTIVATING FACTOR ACETYLHYDROLASE"/>
    <property type="match status" value="1"/>
</dbReference>
<sequence>MGNTVRGHTPNKPDDVPTTKHPKSRPPAGFREKVLRTPLPYYSGPPFSSVSSILPALDRVKGLPRREKRSGVERHGYRGPVLRWPRVIANLLAFLHGLPLHGFGMTTAFTKLPAFRNAELATHWPPENARESESGYQTKNSAGEPPPGEPASPCFPLLIFSHGLGGTRTTYSSVCGEFASYGFVVVAVEHRDGSGPRTFVNLPKMGDHFGSPNVDHSDEARERGYARFDYVFPEGNARDTFPGNEQGVDSELRSAQIQLRLAEIEEAYHVMAQIHNGNGSAVAEANLRQRSPGRMGGSSRGLKGIDWGSWKDRFHLQQVTMLGHSFGAATTVEVLRHQTKQFPYISQGILYDPWGGAIQQADRESEHQIHKPVTLHQ</sequence>
<evidence type="ECO:0000256" key="4">
    <source>
        <dbReference type="ARBA" id="ARBA00023098"/>
    </source>
</evidence>
<evidence type="ECO:0000256" key="3">
    <source>
        <dbReference type="ARBA" id="ARBA00022963"/>
    </source>
</evidence>
<organism evidence="6 7">
    <name type="scientific">Monilinia fructicola</name>
    <name type="common">Brown rot fungus</name>
    <name type="synonym">Ciboria fructicola</name>
    <dbReference type="NCBI Taxonomy" id="38448"/>
    <lineage>
        <taxon>Eukaryota</taxon>
        <taxon>Fungi</taxon>
        <taxon>Dikarya</taxon>
        <taxon>Ascomycota</taxon>
        <taxon>Pezizomycotina</taxon>
        <taxon>Leotiomycetes</taxon>
        <taxon>Helotiales</taxon>
        <taxon>Sclerotiniaceae</taxon>
        <taxon>Monilinia</taxon>
    </lineage>
</organism>
<evidence type="ECO:0000256" key="1">
    <source>
        <dbReference type="ARBA" id="ARBA00013201"/>
    </source>
</evidence>
<dbReference type="Pfam" id="PF03403">
    <property type="entry name" value="PAF-AH_p_II"/>
    <property type="match status" value="1"/>
</dbReference>
<dbReference type="VEuPathDB" id="FungiDB:MFRU_002g02920"/>
<keyword evidence="2" id="KW-0378">Hydrolase</keyword>
<dbReference type="Gene3D" id="3.40.50.1820">
    <property type="entry name" value="alpha/beta hydrolase"/>
    <property type="match status" value="1"/>
</dbReference>
<dbReference type="InterPro" id="IPR029058">
    <property type="entry name" value="AB_hydrolase_fold"/>
</dbReference>